<evidence type="ECO:0000313" key="2">
    <source>
        <dbReference type="Proteomes" id="UP000232688"/>
    </source>
</evidence>
<reference evidence="1 2" key="1">
    <citation type="submission" date="2017-10" db="EMBL/GenBank/DDBJ databases">
        <title>Extensive intraspecific genome diversity in a model arbuscular mycorrhizal fungus.</title>
        <authorList>
            <person name="Chen E.C.H."/>
            <person name="Morin E."/>
            <person name="Baudet D."/>
            <person name="Noel J."/>
            <person name="Ndikumana S."/>
            <person name="Charron P."/>
            <person name="St-Onge C."/>
            <person name="Giorgi J."/>
            <person name="Grigoriev I.V."/>
            <person name="Roux C."/>
            <person name="Martin F.M."/>
            <person name="Corradi N."/>
        </authorList>
    </citation>
    <scope>NUCLEOTIDE SEQUENCE [LARGE SCALE GENOMIC DNA]</scope>
    <source>
        <strain evidence="1 2">A1</strain>
    </source>
</reference>
<proteinExistence type="predicted"/>
<dbReference type="EMBL" id="LLXH01006734">
    <property type="protein sequence ID" value="PKC51918.1"/>
    <property type="molecule type" value="Genomic_DNA"/>
</dbReference>
<protein>
    <submittedName>
        <fullName evidence="1">Uncharacterized protein</fullName>
    </submittedName>
</protein>
<dbReference type="VEuPathDB" id="FungiDB:RhiirA1_482674"/>
<dbReference type="AlphaFoldDB" id="A0A2N0QLK2"/>
<organism evidence="1 2">
    <name type="scientific">Rhizophagus irregularis</name>
    <dbReference type="NCBI Taxonomy" id="588596"/>
    <lineage>
        <taxon>Eukaryota</taxon>
        <taxon>Fungi</taxon>
        <taxon>Fungi incertae sedis</taxon>
        <taxon>Mucoromycota</taxon>
        <taxon>Glomeromycotina</taxon>
        <taxon>Glomeromycetes</taxon>
        <taxon>Glomerales</taxon>
        <taxon>Glomeraceae</taxon>
        <taxon>Rhizophagus</taxon>
    </lineage>
</organism>
<comment type="caution">
    <text evidence="1">The sequence shown here is derived from an EMBL/GenBank/DDBJ whole genome shotgun (WGS) entry which is preliminary data.</text>
</comment>
<reference evidence="1 2" key="2">
    <citation type="submission" date="2017-10" db="EMBL/GenBank/DDBJ databases">
        <title>Genome analyses suggest a sexual origin of heterokaryosis in a supposedly ancient asexual fungus.</title>
        <authorList>
            <person name="Corradi N."/>
            <person name="Sedzielewska K."/>
            <person name="Noel J."/>
            <person name="Charron P."/>
            <person name="Farinelli L."/>
            <person name="Marton T."/>
            <person name="Kruger M."/>
            <person name="Pelin A."/>
            <person name="Brachmann A."/>
            <person name="Corradi N."/>
        </authorList>
    </citation>
    <scope>NUCLEOTIDE SEQUENCE [LARGE SCALE GENOMIC DNA]</scope>
    <source>
        <strain evidence="1 2">A1</strain>
    </source>
</reference>
<name>A0A2N0QLK2_9GLOM</name>
<dbReference type="Proteomes" id="UP000232688">
    <property type="component" value="Unassembled WGS sequence"/>
</dbReference>
<sequence length="141" mass="16232">MLKNTNIKVFWNSEFVMKKATEDVEFSFNSLNEPILLGLNEGGNKQNISNIISIYKLSEDYEEEKVSLNTIEEENMKFFVNNDVYVEVTASENFTLKPNYTNEAIEITPISNTLENEFIEFQLFVQSVPIDAVEIPAVYVE</sequence>
<gene>
    <name evidence="1" type="ORF">RhiirA1_482674</name>
</gene>
<accession>A0A2N0QLK2</accession>
<evidence type="ECO:0000313" key="1">
    <source>
        <dbReference type="EMBL" id="PKC51918.1"/>
    </source>
</evidence>